<evidence type="ECO:0000256" key="1">
    <source>
        <dbReference type="SAM" id="MobiDB-lite"/>
    </source>
</evidence>
<feature type="compositionally biased region" description="Low complexity" evidence="1">
    <location>
        <begin position="170"/>
        <end position="184"/>
    </location>
</feature>
<evidence type="ECO:0000313" key="2">
    <source>
        <dbReference type="EMBL" id="KAK0487830.1"/>
    </source>
</evidence>
<dbReference type="AlphaFoldDB" id="A0AA39UPZ7"/>
<comment type="caution">
    <text evidence="2">The sequence shown here is derived from an EMBL/GenBank/DDBJ whole genome shotgun (WGS) entry which is preliminary data.</text>
</comment>
<feature type="compositionally biased region" description="Polar residues" evidence="1">
    <location>
        <begin position="145"/>
        <end position="155"/>
    </location>
</feature>
<evidence type="ECO:0000313" key="3">
    <source>
        <dbReference type="Proteomes" id="UP001175227"/>
    </source>
</evidence>
<name>A0AA39UPZ7_9AGAR</name>
<sequence>MSYDQSNPRRDDEYNSPIADDNYASRNTNVQSQNHRASSDDNNTSHFDSGVNEEVRKNSEPSDAPGYAGEDSMNTGPIRYESYMPGPGDEPQNDSTSSRDITSSRDGDLYEDYDDGAGRGAEAQRYDASNDTGNANFGTGDIGQPISNGYDSGSASWAREHSVSDDSRSASKGYAGDSSSSSAADTSAGWLEFKWCFMPVGSIEYLQLAFLAMMQMTWAVEIEV</sequence>
<protein>
    <submittedName>
        <fullName evidence="2">Uncharacterized protein</fullName>
    </submittedName>
</protein>
<dbReference type="Proteomes" id="UP001175227">
    <property type="component" value="Unassembled WGS sequence"/>
</dbReference>
<feature type="compositionally biased region" description="Polar residues" evidence="1">
    <location>
        <begin position="24"/>
        <end position="47"/>
    </location>
</feature>
<feature type="compositionally biased region" description="Polar residues" evidence="1">
    <location>
        <begin position="127"/>
        <end position="137"/>
    </location>
</feature>
<feature type="region of interest" description="Disordered" evidence="1">
    <location>
        <begin position="1"/>
        <end position="184"/>
    </location>
</feature>
<accession>A0AA39UPZ7</accession>
<gene>
    <name evidence="2" type="ORF">IW261DRAFT_1450217</name>
</gene>
<keyword evidence="3" id="KW-1185">Reference proteome</keyword>
<proteinExistence type="predicted"/>
<organism evidence="2 3">
    <name type="scientific">Armillaria novae-zelandiae</name>
    <dbReference type="NCBI Taxonomy" id="153914"/>
    <lineage>
        <taxon>Eukaryota</taxon>
        <taxon>Fungi</taxon>
        <taxon>Dikarya</taxon>
        <taxon>Basidiomycota</taxon>
        <taxon>Agaricomycotina</taxon>
        <taxon>Agaricomycetes</taxon>
        <taxon>Agaricomycetidae</taxon>
        <taxon>Agaricales</taxon>
        <taxon>Marasmiineae</taxon>
        <taxon>Physalacriaceae</taxon>
        <taxon>Armillaria</taxon>
    </lineage>
</organism>
<dbReference type="EMBL" id="JAUEPR010000003">
    <property type="protein sequence ID" value="KAK0487830.1"/>
    <property type="molecule type" value="Genomic_DNA"/>
</dbReference>
<feature type="compositionally biased region" description="Basic and acidic residues" evidence="1">
    <location>
        <begin position="158"/>
        <end position="169"/>
    </location>
</feature>
<reference evidence="2" key="1">
    <citation type="submission" date="2023-06" db="EMBL/GenBank/DDBJ databases">
        <authorList>
            <consortium name="Lawrence Berkeley National Laboratory"/>
            <person name="Ahrendt S."/>
            <person name="Sahu N."/>
            <person name="Indic B."/>
            <person name="Wong-Bajracharya J."/>
            <person name="Merenyi Z."/>
            <person name="Ke H.-M."/>
            <person name="Monk M."/>
            <person name="Kocsube S."/>
            <person name="Drula E."/>
            <person name="Lipzen A."/>
            <person name="Balint B."/>
            <person name="Henrissat B."/>
            <person name="Andreopoulos B."/>
            <person name="Martin F.M."/>
            <person name="Harder C.B."/>
            <person name="Rigling D."/>
            <person name="Ford K.L."/>
            <person name="Foster G.D."/>
            <person name="Pangilinan J."/>
            <person name="Papanicolaou A."/>
            <person name="Barry K."/>
            <person name="LaButti K."/>
            <person name="Viragh M."/>
            <person name="Koriabine M."/>
            <person name="Yan M."/>
            <person name="Riley R."/>
            <person name="Champramary S."/>
            <person name="Plett K.L."/>
            <person name="Tsai I.J."/>
            <person name="Slot J."/>
            <person name="Sipos G."/>
            <person name="Plett J."/>
            <person name="Nagy L.G."/>
            <person name="Grigoriev I.V."/>
        </authorList>
    </citation>
    <scope>NUCLEOTIDE SEQUENCE</scope>
    <source>
        <strain evidence="2">ICMP 16352</strain>
    </source>
</reference>